<organism evidence="1">
    <name type="scientific">Ixodes ricinus</name>
    <name type="common">Common tick</name>
    <name type="synonym">Acarus ricinus</name>
    <dbReference type="NCBI Taxonomy" id="34613"/>
    <lineage>
        <taxon>Eukaryota</taxon>
        <taxon>Metazoa</taxon>
        <taxon>Ecdysozoa</taxon>
        <taxon>Arthropoda</taxon>
        <taxon>Chelicerata</taxon>
        <taxon>Arachnida</taxon>
        <taxon>Acari</taxon>
        <taxon>Parasitiformes</taxon>
        <taxon>Ixodida</taxon>
        <taxon>Ixodoidea</taxon>
        <taxon>Ixodidae</taxon>
        <taxon>Ixodinae</taxon>
        <taxon>Ixodes</taxon>
    </lineage>
</organism>
<feature type="non-terminal residue" evidence="1">
    <location>
        <position position="1"/>
    </location>
</feature>
<protein>
    <submittedName>
        <fullName evidence="1">Uncharacterized protein</fullName>
    </submittedName>
</protein>
<dbReference type="AlphaFoldDB" id="A0A147BJP2"/>
<dbReference type="EMBL" id="GEGO01004395">
    <property type="protein sequence ID" value="JAR91009.1"/>
    <property type="molecule type" value="Transcribed_RNA"/>
</dbReference>
<name>A0A147BJP2_IXORI</name>
<feature type="non-terminal residue" evidence="1">
    <location>
        <position position="67"/>
    </location>
</feature>
<reference evidence="1" key="1">
    <citation type="journal article" date="2018" name="PLoS Negl. Trop. Dis.">
        <title>Sialome diversity of ticks revealed by RNAseq of single tick salivary glands.</title>
        <authorList>
            <person name="Perner J."/>
            <person name="Kropackova S."/>
            <person name="Kopacek P."/>
            <person name="Ribeiro J.M."/>
        </authorList>
    </citation>
    <scope>NUCLEOTIDE SEQUENCE</scope>
    <source>
        <strain evidence="1">Siblings of single egg batch collected in Ceske Budejovice</strain>
        <tissue evidence="1">Salivary glands</tissue>
    </source>
</reference>
<sequence length="67" mass="8035">FFDWSKTCAETDLRQHGNTKKQTWWQTSRYCGCYKQIKIAQTAMHTARHKRREARCALSRWPTVPSF</sequence>
<accession>A0A147BJP2</accession>
<proteinExistence type="predicted"/>
<evidence type="ECO:0000313" key="1">
    <source>
        <dbReference type="EMBL" id="JAR91009.1"/>
    </source>
</evidence>